<comment type="subcellular location">
    <subcellularLocation>
        <location evidence="2">Cell membrane</location>
        <topology evidence="2">Multi-pass membrane protein</topology>
    </subcellularLocation>
</comment>
<evidence type="ECO:0000256" key="5">
    <source>
        <dbReference type="ARBA" id="ARBA00022553"/>
    </source>
</evidence>
<dbReference type="InterPro" id="IPR036890">
    <property type="entry name" value="HATPase_C_sf"/>
</dbReference>
<dbReference type="GO" id="GO:0000155">
    <property type="term" value="F:phosphorelay sensor kinase activity"/>
    <property type="evidence" value="ECO:0007669"/>
    <property type="project" value="InterPro"/>
</dbReference>
<dbReference type="SMART" id="SM00388">
    <property type="entry name" value="HisKA"/>
    <property type="match status" value="1"/>
</dbReference>
<dbReference type="PROSITE" id="PS50109">
    <property type="entry name" value="HIS_KIN"/>
    <property type="match status" value="1"/>
</dbReference>
<keyword evidence="6" id="KW-0808">Transferase</keyword>
<feature type="coiled-coil region" evidence="14">
    <location>
        <begin position="660"/>
        <end position="697"/>
    </location>
</feature>
<feature type="transmembrane region" description="Helical" evidence="15">
    <location>
        <begin position="557"/>
        <end position="577"/>
    </location>
</feature>
<keyword evidence="7 15" id="KW-0812">Transmembrane</keyword>
<dbReference type="InterPro" id="IPR003661">
    <property type="entry name" value="HisK_dim/P_dom"/>
</dbReference>
<evidence type="ECO:0000256" key="6">
    <source>
        <dbReference type="ARBA" id="ARBA00022679"/>
    </source>
</evidence>
<keyword evidence="9 17" id="KW-0418">Kinase</keyword>
<dbReference type="GO" id="GO:0005524">
    <property type="term" value="F:ATP binding"/>
    <property type="evidence" value="ECO:0007669"/>
    <property type="project" value="UniProtKB-KW"/>
</dbReference>
<name>A0A1G5S5F3_PSEXY</name>
<evidence type="ECO:0000313" key="18">
    <source>
        <dbReference type="Proteomes" id="UP000199428"/>
    </source>
</evidence>
<dbReference type="PROSITE" id="PS51257">
    <property type="entry name" value="PROKAR_LIPOPROTEIN"/>
    <property type="match status" value="1"/>
</dbReference>
<dbReference type="SUPFAM" id="SSF55874">
    <property type="entry name" value="ATPase domain of HSP90 chaperone/DNA topoisomerase II/histidine kinase"/>
    <property type="match status" value="1"/>
</dbReference>
<evidence type="ECO:0000256" key="1">
    <source>
        <dbReference type="ARBA" id="ARBA00000085"/>
    </source>
</evidence>
<evidence type="ECO:0000256" key="12">
    <source>
        <dbReference type="ARBA" id="ARBA00023012"/>
    </source>
</evidence>
<keyword evidence="14" id="KW-0175">Coiled coil</keyword>
<feature type="transmembrane region" description="Helical" evidence="15">
    <location>
        <begin position="435"/>
        <end position="455"/>
    </location>
</feature>
<keyword evidence="5" id="KW-0597">Phosphoprotein</keyword>
<evidence type="ECO:0000256" key="10">
    <source>
        <dbReference type="ARBA" id="ARBA00022840"/>
    </source>
</evidence>
<feature type="transmembrane region" description="Helical" evidence="15">
    <location>
        <begin position="461"/>
        <end position="484"/>
    </location>
</feature>
<evidence type="ECO:0000256" key="15">
    <source>
        <dbReference type="SAM" id="Phobius"/>
    </source>
</evidence>
<dbReference type="FunFam" id="1.10.287.130:FF:000008">
    <property type="entry name" value="Two-component sensor histidine kinase"/>
    <property type="match status" value="1"/>
</dbReference>
<dbReference type="InterPro" id="IPR003594">
    <property type="entry name" value="HATPase_dom"/>
</dbReference>
<dbReference type="SMART" id="SM00387">
    <property type="entry name" value="HATPase_c"/>
    <property type="match status" value="1"/>
</dbReference>
<evidence type="ECO:0000256" key="2">
    <source>
        <dbReference type="ARBA" id="ARBA00004651"/>
    </source>
</evidence>
<keyword evidence="13 15" id="KW-0472">Membrane</keyword>
<feature type="transmembrane region" description="Helical" evidence="15">
    <location>
        <begin position="390"/>
        <end position="414"/>
    </location>
</feature>
<evidence type="ECO:0000256" key="8">
    <source>
        <dbReference type="ARBA" id="ARBA00022741"/>
    </source>
</evidence>
<dbReference type="Pfam" id="PF02518">
    <property type="entry name" value="HATPase_c"/>
    <property type="match status" value="1"/>
</dbReference>
<evidence type="ECO:0000256" key="11">
    <source>
        <dbReference type="ARBA" id="ARBA00022989"/>
    </source>
</evidence>
<feature type="domain" description="Histidine kinase" evidence="16">
    <location>
        <begin position="641"/>
        <end position="838"/>
    </location>
</feature>
<dbReference type="Proteomes" id="UP000199428">
    <property type="component" value="Unassembled WGS sequence"/>
</dbReference>
<dbReference type="AlphaFoldDB" id="A0A1G5S5F3"/>
<proteinExistence type="predicted"/>
<feature type="transmembrane region" description="Helical" evidence="15">
    <location>
        <begin position="12"/>
        <end position="40"/>
    </location>
</feature>
<evidence type="ECO:0000256" key="13">
    <source>
        <dbReference type="ARBA" id="ARBA00023136"/>
    </source>
</evidence>
<evidence type="ECO:0000256" key="4">
    <source>
        <dbReference type="ARBA" id="ARBA00022475"/>
    </source>
</evidence>
<evidence type="ECO:0000259" key="16">
    <source>
        <dbReference type="PROSITE" id="PS50109"/>
    </source>
</evidence>
<keyword evidence="8" id="KW-0547">Nucleotide-binding</keyword>
<dbReference type="InterPro" id="IPR005467">
    <property type="entry name" value="His_kinase_dom"/>
</dbReference>
<evidence type="ECO:0000256" key="9">
    <source>
        <dbReference type="ARBA" id="ARBA00022777"/>
    </source>
</evidence>
<keyword evidence="10" id="KW-0067">ATP-binding</keyword>
<gene>
    <name evidence="17" type="ORF">SAMN02910350_02629</name>
</gene>
<accession>A0A1G5S5F3</accession>
<keyword evidence="11 15" id="KW-1133">Transmembrane helix</keyword>
<dbReference type="SUPFAM" id="SSF47384">
    <property type="entry name" value="Homodimeric domain of signal transducing histidine kinase"/>
    <property type="match status" value="1"/>
</dbReference>
<protein>
    <recommendedName>
        <fullName evidence="3">histidine kinase</fullName>
        <ecNumber evidence="3">2.7.13.3</ecNumber>
    </recommendedName>
</protein>
<dbReference type="InterPro" id="IPR050398">
    <property type="entry name" value="HssS/ArlS-like"/>
</dbReference>
<feature type="transmembrane region" description="Helical" evidence="15">
    <location>
        <begin position="534"/>
        <end position="551"/>
    </location>
</feature>
<dbReference type="PANTHER" id="PTHR45528:SF1">
    <property type="entry name" value="SENSOR HISTIDINE KINASE CPXA"/>
    <property type="match status" value="1"/>
</dbReference>
<keyword evidence="12" id="KW-0902">Two-component regulatory system</keyword>
<dbReference type="CDD" id="cd00082">
    <property type="entry name" value="HisKA"/>
    <property type="match status" value="1"/>
</dbReference>
<dbReference type="InterPro" id="IPR036097">
    <property type="entry name" value="HisK_dim/P_sf"/>
</dbReference>
<keyword evidence="4" id="KW-1003">Cell membrane</keyword>
<evidence type="ECO:0000256" key="3">
    <source>
        <dbReference type="ARBA" id="ARBA00012438"/>
    </source>
</evidence>
<dbReference type="RefSeq" id="WP_090163955.1">
    <property type="nucleotide sequence ID" value="NZ_FMWK01000018.1"/>
</dbReference>
<sequence>MKRFYNRAGKIFLGITCTVFTFIFSVTVFACGILGNWGLFSSNTSEFKNELYKEAGRDYAAWILYNADNGFTSGRLEGMNCYYGVIAGKETEDIDLNSDSSYIYRNFKDVKVPKNAFKNYYGIDSDTEIALSEKLLDFWTPNYIGTDYSRVYTSVSIEGIGYDLIGQKAYVFGNGRFYPIQEYYCSYVTSEHPEGTPNTNNIYSRIWDNNKADLEAGREYVNYDSSSTTEEVQDDVSYYVVEDSEEAEGSKESDTSEVTTDYLPQETVIENGTLGADTNLLYIGGKGYKPLSDSVQGYVLALNTDDGATGKLSLDNVADLSDIHGELTQLKHEVSIDNISFFGIYEDNPALTYYTVVCFPNETKLAANTYTNDFYAQAKAVASLAPTLKVILPLAAILSFVIAFGSWIMFLCAAGHKKGVEGIVEGPVEKIPADLAIVLFIIAESIVLGVCVSIVDELDSSAFGLIGMIVVATGIATMLIGFLWSSNIAVNIKLHHVFANSIIGKCWVIVKGWLQQFREEYKVIRSRIKWTNRIWVIFIIIMDIEFFALWVTDTTEVVIFFILEKIAFGIILHKILLSYAKIKGAALALAEGDTTAQVDLTGMPLFLEEHAKAMNDIQSGITVALEERTKSERMKTELITNVSHDIKTPLTSIINYVDLLEKEDIENDKAKEYLEVLDRQSKRLKKLIEDLIEASKVSTGNVNFNIEKVNAVVLLNQSIGEFSDRLDANKITVVTNIPAADAYLQADNRYLWRVFDNLMSNIVKYAQPNTRAYVDLEQDDKKLRFVFRNTSKEELNISADELMERFVRGDKSRYTDGNGLGLSIARSLTEAMGGTLKLSIDGDLFKAIVEFNKI</sequence>
<dbReference type="Gene3D" id="1.10.287.130">
    <property type="match status" value="1"/>
</dbReference>
<dbReference type="Gene3D" id="3.30.565.10">
    <property type="entry name" value="Histidine kinase-like ATPase, C-terminal domain"/>
    <property type="match status" value="1"/>
</dbReference>
<dbReference type="PANTHER" id="PTHR45528">
    <property type="entry name" value="SENSOR HISTIDINE KINASE CPXA"/>
    <property type="match status" value="1"/>
</dbReference>
<dbReference type="EC" id="2.7.13.3" evidence="3"/>
<reference evidence="17 18" key="1">
    <citation type="submission" date="2016-10" db="EMBL/GenBank/DDBJ databases">
        <authorList>
            <person name="de Groot N.N."/>
        </authorList>
    </citation>
    <scope>NUCLEOTIDE SEQUENCE [LARGE SCALE GENOMIC DNA]</scope>
    <source>
        <strain evidence="17 18">DSM 10317</strain>
    </source>
</reference>
<organism evidence="17 18">
    <name type="scientific">Pseudobutyrivibrio xylanivorans</name>
    <dbReference type="NCBI Taxonomy" id="185007"/>
    <lineage>
        <taxon>Bacteria</taxon>
        <taxon>Bacillati</taxon>
        <taxon>Bacillota</taxon>
        <taxon>Clostridia</taxon>
        <taxon>Lachnospirales</taxon>
        <taxon>Lachnospiraceae</taxon>
        <taxon>Pseudobutyrivibrio</taxon>
    </lineage>
</organism>
<evidence type="ECO:0000313" key="17">
    <source>
        <dbReference type="EMBL" id="SCZ81090.1"/>
    </source>
</evidence>
<dbReference type="EMBL" id="FMWK01000018">
    <property type="protein sequence ID" value="SCZ81090.1"/>
    <property type="molecule type" value="Genomic_DNA"/>
</dbReference>
<dbReference type="GO" id="GO:0005886">
    <property type="term" value="C:plasma membrane"/>
    <property type="evidence" value="ECO:0007669"/>
    <property type="project" value="UniProtKB-SubCell"/>
</dbReference>
<evidence type="ECO:0000256" key="14">
    <source>
        <dbReference type="SAM" id="Coils"/>
    </source>
</evidence>
<comment type="catalytic activity">
    <reaction evidence="1">
        <text>ATP + protein L-histidine = ADP + protein N-phospho-L-histidine.</text>
        <dbReference type="EC" id="2.7.13.3"/>
    </reaction>
</comment>
<evidence type="ECO:0000256" key="7">
    <source>
        <dbReference type="ARBA" id="ARBA00022692"/>
    </source>
</evidence>
<dbReference type="Pfam" id="PF00512">
    <property type="entry name" value="HisKA"/>
    <property type="match status" value="1"/>
</dbReference>